<comment type="similarity">
    <text evidence="2 11 12">Belongs to the class-I aminoacyl-tRNA synthetase family.</text>
</comment>
<dbReference type="AlphaFoldDB" id="A0A1Q6R6S1"/>
<reference evidence="15 16" key="1">
    <citation type="journal article" date="2016" name="Nat. Biotechnol.">
        <title>Measurement of bacterial replication rates in microbial communities.</title>
        <authorList>
            <person name="Brown C.T."/>
            <person name="Olm M.R."/>
            <person name="Thomas B.C."/>
            <person name="Banfield J.F."/>
        </authorList>
    </citation>
    <scope>NUCLEOTIDE SEQUENCE [LARGE SCALE GENOMIC DNA]</scope>
    <source>
        <strain evidence="15">46_33</strain>
    </source>
</reference>
<dbReference type="InterPro" id="IPR001412">
    <property type="entry name" value="aa-tRNA-synth_I_CS"/>
</dbReference>
<gene>
    <name evidence="11" type="primary">argS</name>
    <name evidence="15" type="ORF">BHW43_04235</name>
</gene>
<evidence type="ECO:0000313" key="16">
    <source>
        <dbReference type="Proteomes" id="UP000186777"/>
    </source>
</evidence>
<evidence type="ECO:0000313" key="15">
    <source>
        <dbReference type="EMBL" id="OLA38064.1"/>
    </source>
</evidence>
<keyword evidence="4 11" id="KW-0963">Cytoplasm</keyword>
<dbReference type="FunFam" id="3.40.50.620:FF:000062">
    <property type="entry name" value="Arginine--tRNA ligase"/>
    <property type="match status" value="1"/>
</dbReference>
<dbReference type="GO" id="GO:0004814">
    <property type="term" value="F:arginine-tRNA ligase activity"/>
    <property type="evidence" value="ECO:0007669"/>
    <property type="project" value="UniProtKB-UniRule"/>
</dbReference>
<evidence type="ECO:0000256" key="8">
    <source>
        <dbReference type="ARBA" id="ARBA00022917"/>
    </source>
</evidence>
<dbReference type="InterPro" id="IPR001278">
    <property type="entry name" value="Arg-tRNA-ligase"/>
</dbReference>
<dbReference type="InterPro" id="IPR035684">
    <property type="entry name" value="ArgRS_core"/>
</dbReference>
<dbReference type="InterPro" id="IPR005148">
    <property type="entry name" value="Arg-tRNA-synth_N"/>
</dbReference>
<organism evidence="15 16">
    <name type="scientific">Phascolarctobacterium succinatutens</name>
    <dbReference type="NCBI Taxonomy" id="626940"/>
    <lineage>
        <taxon>Bacteria</taxon>
        <taxon>Bacillati</taxon>
        <taxon>Bacillota</taxon>
        <taxon>Negativicutes</taxon>
        <taxon>Acidaminococcales</taxon>
        <taxon>Acidaminococcaceae</taxon>
        <taxon>Phascolarctobacterium</taxon>
    </lineage>
</organism>
<dbReference type="SUPFAM" id="SSF55190">
    <property type="entry name" value="Arginyl-tRNA synthetase (ArgRS), N-terminal 'additional' domain"/>
    <property type="match status" value="1"/>
</dbReference>
<dbReference type="EC" id="6.1.1.19" evidence="11"/>
<protein>
    <recommendedName>
        <fullName evidence="11">Arginine--tRNA ligase</fullName>
        <ecNumber evidence="11">6.1.1.19</ecNumber>
    </recommendedName>
    <alternativeName>
        <fullName evidence="11">Arginyl-tRNA synthetase</fullName>
        <shortName evidence="11">ArgRS</shortName>
    </alternativeName>
</protein>
<dbReference type="PRINTS" id="PR01038">
    <property type="entry name" value="TRNASYNTHARG"/>
</dbReference>
<dbReference type="HAMAP" id="MF_00123">
    <property type="entry name" value="Arg_tRNA_synth"/>
    <property type="match status" value="1"/>
</dbReference>
<evidence type="ECO:0000256" key="5">
    <source>
        <dbReference type="ARBA" id="ARBA00022598"/>
    </source>
</evidence>
<dbReference type="RefSeq" id="WP_303679619.1">
    <property type="nucleotide sequence ID" value="NZ_MNTG01000025.1"/>
</dbReference>
<dbReference type="Pfam" id="PF03485">
    <property type="entry name" value="Arg_tRNA_synt_N"/>
    <property type="match status" value="1"/>
</dbReference>
<evidence type="ECO:0000256" key="4">
    <source>
        <dbReference type="ARBA" id="ARBA00022490"/>
    </source>
</evidence>
<evidence type="ECO:0000259" key="13">
    <source>
        <dbReference type="SMART" id="SM00836"/>
    </source>
</evidence>
<dbReference type="Pfam" id="PF05746">
    <property type="entry name" value="DALR_1"/>
    <property type="match status" value="1"/>
</dbReference>
<dbReference type="STRING" id="626940.BHW43_04235"/>
<dbReference type="InterPro" id="IPR008909">
    <property type="entry name" value="DALR_anticod-bd"/>
</dbReference>
<keyword evidence="9 11" id="KW-0030">Aminoacyl-tRNA synthetase</keyword>
<feature type="domain" description="Arginyl tRNA synthetase N-terminal" evidence="14">
    <location>
        <begin position="5"/>
        <end position="92"/>
    </location>
</feature>
<dbReference type="GO" id="GO:0005737">
    <property type="term" value="C:cytoplasm"/>
    <property type="evidence" value="ECO:0007669"/>
    <property type="project" value="UniProtKB-SubCell"/>
</dbReference>
<comment type="subunit">
    <text evidence="3 11">Monomer.</text>
</comment>
<dbReference type="SUPFAM" id="SSF47323">
    <property type="entry name" value="Anticodon-binding domain of a subclass of class I aminoacyl-tRNA synthetases"/>
    <property type="match status" value="1"/>
</dbReference>
<comment type="caution">
    <text evidence="15">The sequence shown here is derived from an EMBL/GenBank/DDBJ whole genome shotgun (WGS) entry which is preliminary data.</text>
</comment>
<dbReference type="SMART" id="SM00836">
    <property type="entry name" value="DALR_1"/>
    <property type="match status" value="1"/>
</dbReference>
<evidence type="ECO:0000256" key="6">
    <source>
        <dbReference type="ARBA" id="ARBA00022741"/>
    </source>
</evidence>
<dbReference type="Gene3D" id="3.40.50.620">
    <property type="entry name" value="HUPs"/>
    <property type="match status" value="1"/>
</dbReference>
<evidence type="ECO:0000256" key="11">
    <source>
        <dbReference type="HAMAP-Rule" id="MF_00123"/>
    </source>
</evidence>
<proteinExistence type="inferred from homology"/>
<dbReference type="InterPro" id="IPR036695">
    <property type="entry name" value="Arg-tRNA-synth_N_sf"/>
</dbReference>
<evidence type="ECO:0000256" key="12">
    <source>
        <dbReference type="RuleBase" id="RU363038"/>
    </source>
</evidence>
<dbReference type="FunFam" id="3.30.1360.70:FF:000003">
    <property type="entry name" value="Arginine--tRNA ligase"/>
    <property type="match status" value="1"/>
</dbReference>
<evidence type="ECO:0000256" key="9">
    <source>
        <dbReference type="ARBA" id="ARBA00023146"/>
    </source>
</evidence>
<feature type="short sequence motif" description="'HIGH' region" evidence="11">
    <location>
        <begin position="129"/>
        <end position="139"/>
    </location>
</feature>
<name>A0A1Q6R6S1_9FIRM</name>
<dbReference type="PANTHER" id="PTHR11956:SF5">
    <property type="entry name" value="ARGININE--TRNA LIGASE, CYTOPLASMIC"/>
    <property type="match status" value="1"/>
</dbReference>
<dbReference type="Gene3D" id="3.30.1360.70">
    <property type="entry name" value="Arginyl tRNA synthetase N-terminal domain"/>
    <property type="match status" value="1"/>
</dbReference>
<evidence type="ECO:0000256" key="2">
    <source>
        <dbReference type="ARBA" id="ARBA00005594"/>
    </source>
</evidence>
<comment type="catalytic activity">
    <reaction evidence="10 11">
        <text>tRNA(Arg) + L-arginine + ATP = L-arginyl-tRNA(Arg) + AMP + diphosphate</text>
        <dbReference type="Rhea" id="RHEA:20301"/>
        <dbReference type="Rhea" id="RHEA-COMP:9658"/>
        <dbReference type="Rhea" id="RHEA-COMP:9673"/>
        <dbReference type="ChEBI" id="CHEBI:30616"/>
        <dbReference type="ChEBI" id="CHEBI:32682"/>
        <dbReference type="ChEBI" id="CHEBI:33019"/>
        <dbReference type="ChEBI" id="CHEBI:78442"/>
        <dbReference type="ChEBI" id="CHEBI:78513"/>
        <dbReference type="ChEBI" id="CHEBI:456215"/>
        <dbReference type="EC" id="6.1.1.19"/>
    </reaction>
</comment>
<dbReference type="PROSITE" id="PS00178">
    <property type="entry name" value="AA_TRNA_LIGASE_I"/>
    <property type="match status" value="1"/>
</dbReference>
<dbReference type="Pfam" id="PF00750">
    <property type="entry name" value="tRNA-synt_1d"/>
    <property type="match status" value="1"/>
</dbReference>
<evidence type="ECO:0000256" key="3">
    <source>
        <dbReference type="ARBA" id="ARBA00011245"/>
    </source>
</evidence>
<dbReference type="Proteomes" id="UP000186777">
    <property type="component" value="Unassembled WGS sequence"/>
</dbReference>
<evidence type="ECO:0000256" key="10">
    <source>
        <dbReference type="ARBA" id="ARBA00049339"/>
    </source>
</evidence>
<comment type="subcellular location">
    <subcellularLocation>
        <location evidence="1 11">Cytoplasm</location>
    </subcellularLocation>
</comment>
<evidence type="ECO:0000256" key="1">
    <source>
        <dbReference type="ARBA" id="ARBA00004496"/>
    </source>
</evidence>
<dbReference type="EMBL" id="MNTG01000025">
    <property type="protein sequence ID" value="OLA38064.1"/>
    <property type="molecule type" value="Genomic_DNA"/>
</dbReference>
<feature type="domain" description="DALR anticodon binding" evidence="13">
    <location>
        <begin position="454"/>
        <end position="574"/>
    </location>
</feature>
<dbReference type="FunFam" id="1.10.730.10:FF:000008">
    <property type="entry name" value="Arginine--tRNA ligase"/>
    <property type="match status" value="1"/>
</dbReference>
<dbReference type="Gene3D" id="1.10.730.10">
    <property type="entry name" value="Isoleucyl-tRNA Synthetase, Domain 1"/>
    <property type="match status" value="1"/>
</dbReference>
<evidence type="ECO:0000259" key="14">
    <source>
        <dbReference type="SMART" id="SM01016"/>
    </source>
</evidence>
<keyword evidence="8 11" id="KW-0648">Protein biosynthesis</keyword>
<sequence>MDIKDLLAAAIKDAAQKAIDNGTLKPGTLPEVMLEVPPQKEFGDFATNFAMQSARSLHCAPRQIAQAVVDNLDCASVDKMEIAGPGFINFYLKQNWTADLLAGILAAGENYGNLPANGLGRVQVEYVSANPTGPLHVGHARGAAVGSAMVNLLRAAGYDVESEYYINDAGNQMNNLAASVNARYLQLLKLEEMGGVPADLTVKQLDEMPTGIPFPENGYHGYDIIETAQRIIRIYGKEFVALEEKERLAKFLEIAYKEKLAGLKEDLEAFGVTFDVWFSEQSLHDANKIREACEFLEEKGCVYEKDGAKWFNSTAYGDDKDRVVIRDNGVSTYFAADIAYHRNKFERGFDRIINLWGADHHGYIARVKAAVSALGFDADKLEVLLLQMVRLYRNGDIVKLSKRTGETITLRELMDEVGVDAARYFFCMRSLDSQLDFDMTLATEKSNENPVYYIQYAHARICSIARQLAEAGIEEVTLDELKLDTLQATEELALVKKLGEYPELLARAARERAVHHVATYTYELATLFHSFYNQCRILGVDTDLQQARIALVKAVGHTIRHALGILGVSAPERM</sequence>
<keyword evidence="7 11" id="KW-0067">ATP-binding</keyword>
<dbReference type="CDD" id="cd00671">
    <property type="entry name" value="ArgRS_core"/>
    <property type="match status" value="1"/>
</dbReference>
<dbReference type="SMART" id="SM01016">
    <property type="entry name" value="Arg_tRNA_synt_N"/>
    <property type="match status" value="1"/>
</dbReference>
<dbReference type="PANTHER" id="PTHR11956">
    <property type="entry name" value="ARGINYL-TRNA SYNTHETASE"/>
    <property type="match status" value="1"/>
</dbReference>
<dbReference type="NCBIfam" id="TIGR00456">
    <property type="entry name" value="argS"/>
    <property type="match status" value="1"/>
</dbReference>
<keyword evidence="6 11" id="KW-0547">Nucleotide-binding</keyword>
<dbReference type="SUPFAM" id="SSF52374">
    <property type="entry name" value="Nucleotidylyl transferase"/>
    <property type="match status" value="1"/>
</dbReference>
<keyword evidence="5 11" id="KW-0436">Ligase</keyword>
<accession>A0A1Q6R6S1</accession>
<evidence type="ECO:0000256" key="7">
    <source>
        <dbReference type="ARBA" id="ARBA00022840"/>
    </source>
</evidence>
<dbReference type="InterPro" id="IPR009080">
    <property type="entry name" value="tRNAsynth_Ia_anticodon-bd"/>
</dbReference>
<dbReference type="GO" id="GO:0005524">
    <property type="term" value="F:ATP binding"/>
    <property type="evidence" value="ECO:0007669"/>
    <property type="project" value="UniProtKB-UniRule"/>
</dbReference>
<dbReference type="GO" id="GO:0006420">
    <property type="term" value="P:arginyl-tRNA aminoacylation"/>
    <property type="evidence" value="ECO:0007669"/>
    <property type="project" value="UniProtKB-UniRule"/>
</dbReference>
<dbReference type="InterPro" id="IPR014729">
    <property type="entry name" value="Rossmann-like_a/b/a_fold"/>
</dbReference>